<organism evidence="6 7">
    <name type="scientific">Sulfidibacter corallicola</name>
    <dbReference type="NCBI Taxonomy" id="2818388"/>
    <lineage>
        <taxon>Bacteria</taxon>
        <taxon>Pseudomonadati</taxon>
        <taxon>Acidobacteriota</taxon>
        <taxon>Holophagae</taxon>
        <taxon>Acanthopleuribacterales</taxon>
        <taxon>Acanthopleuribacteraceae</taxon>
        <taxon>Sulfidibacter</taxon>
    </lineage>
</organism>
<evidence type="ECO:0000313" key="7">
    <source>
        <dbReference type="Proteomes" id="UP000663929"/>
    </source>
</evidence>
<dbReference type="SUPFAM" id="SSF52540">
    <property type="entry name" value="P-loop containing nucleoside triphosphate hydrolases"/>
    <property type="match status" value="1"/>
</dbReference>
<evidence type="ECO:0000256" key="2">
    <source>
        <dbReference type="ARBA" id="ARBA00022448"/>
    </source>
</evidence>
<sequence>METIELDHLTVDYRAVRALDDVGFPIEKGGITMLAGPNGAGKSTVIRVLLGLVRPARGRLVVDGKPAGVTNAWKERLGYLPEAVAFAENLSGRQVLAFFARARGVPKQRIEVVLDRIGLSEAATRKVRGYSRGMRQRLGLGIAILADPEFLILDEPTGGLDQEGLTVLWDILREWREKDRFVLLSSHDLTLMEQRVSRICLLKQGQLCALGTPEELRFMTRLPIRVKFQLDAASEEAPIFVDDVHNWGQVICLDHRDNHLSVEIEPDDLLSLMDIRNRNAAAVKRIRVEEPGLDLVYDSLLKKAG</sequence>
<dbReference type="PROSITE" id="PS50893">
    <property type="entry name" value="ABC_TRANSPORTER_2"/>
    <property type="match status" value="1"/>
</dbReference>
<keyword evidence="4 6" id="KW-0067">ATP-binding</keyword>
<gene>
    <name evidence="6" type="ORF">J3U87_33115</name>
</gene>
<dbReference type="KEGG" id="scor:J3U87_33115"/>
<dbReference type="Pfam" id="PF00005">
    <property type="entry name" value="ABC_tran"/>
    <property type="match status" value="1"/>
</dbReference>
<comment type="similarity">
    <text evidence="1">Belongs to the ABC transporter superfamily.</text>
</comment>
<dbReference type="Gene3D" id="3.40.50.300">
    <property type="entry name" value="P-loop containing nucleotide triphosphate hydrolases"/>
    <property type="match status" value="1"/>
</dbReference>
<dbReference type="InterPro" id="IPR003439">
    <property type="entry name" value="ABC_transporter-like_ATP-bd"/>
</dbReference>
<dbReference type="GO" id="GO:0005524">
    <property type="term" value="F:ATP binding"/>
    <property type="evidence" value="ECO:0007669"/>
    <property type="project" value="UniProtKB-KW"/>
</dbReference>
<keyword evidence="3" id="KW-0547">Nucleotide-binding</keyword>
<evidence type="ECO:0000259" key="5">
    <source>
        <dbReference type="PROSITE" id="PS50893"/>
    </source>
</evidence>
<proteinExistence type="inferred from homology"/>
<evidence type="ECO:0000256" key="4">
    <source>
        <dbReference type="ARBA" id="ARBA00022840"/>
    </source>
</evidence>
<dbReference type="RefSeq" id="WP_237380154.1">
    <property type="nucleotide sequence ID" value="NZ_CP071793.1"/>
</dbReference>
<dbReference type="PANTHER" id="PTHR43335:SF4">
    <property type="entry name" value="ABC TRANSPORTER, ATP-BINDING PROTEIN"/>
    <property type="match status" value="1"/>
</dbReference>
<dbReference type="InterPro" id="IPR027417">
    <property type="entry name" value="P-loop_NTPase"/>
</dbReference>
<evidence type="ECO:0000256" key="1">
    <source>
        <dbReference type="ARBA" id="ARBA00005417"/>
    </source>
</evidence>
<dbReference type="PANTHER" id="PTHR43335">
    <property type="entry name" value="ABC TRANSPORTER, ATP-BINDING PROTEIN"/>
    <property type="match status" value="1"/>
</dbReference>
<dbReference type="GO" id="GO:0016887">
    <property type="term" value="F:ATP hydrolysis activity"/>
    <property type="evidence" value="ECO:0007669"/>
    <property type="project" value="InterPro"/>
</dbReference>
<dbReference type="SMART" id="SM00382">
    <property type="entry name" value="AAA"/>
    <property type="match status" value="1"/>
</dbReference>
<evidence type="ECO:0000313" key="6">
    <source>
        <dbReference type="EMBL" id="QTD50450.1"/>
    </source>
</evidence>
<dbReference type="AlphaFoldDB" id="A0A8A4TLM3"/>
<dbReference type="EMBL" id="CP071793">
    <property type="protein sequence ID" value="QTD50450.1"/>
    <property type="molecule type" value="Genomic_DNA"/>
</dbReference>
<reference evidence="6" key="1">
    <citation type="submission" date="2021-03" db="EMBL/GenBank/DDBJ databases">
        <title>Acanthopleuribacteraceae sp. M133.</title>
        <authorList>
            <person name="Wang G."/>
        </authorList>
    </citation>
    <scope>NUCLEOTIDE SEQUENCE</scope>
    <source>
        <strain evidence="6">M133</strain>
    </source>
</reference>
<evidence type="ECO:0000256" key="3">
    <source>
        <dbReference type="ARBA" id="ARBA00022741"/>
    </source>
</evidence>
<keyword evidence="7" id="KW-1185">Reference proteome</keyword>
<dbReference type="Proteomes" id="UP000663929">
    <property type="component" value="Chromosome"/>
</dbReference>
<keyword evidence="2" id="KW-0813">Transport</keyword>
<dbReference type="InterPro" id="IPR003593">
    <property type="entry name" value="AAA+_ATPase"/>
</dbReference>
<protein>
    <submittedName>
        <fullName evidence="6">ABC transporter ATP-binding protein</fullName>
    </submittedName>
</protein>
<feature type="domain" description="ABC transporter" evidence="5">
    <location>
        <begin position="4"/>
        <end position="229"/>
    </location>
</feature>
<name>A0A8A4TLM3_SULCO</name>
<accession>A0A8A4TLM3</accession>